<accession>A0A3B9QTR3</accession>
<evidence type="ECO:0000313" key="2">
    <source>
        <dbReference type="EMBL" id="HAF72127.1"/>
    </source>
</evidence>
<reference evidence="2 3" key="1">
    <citation type="journal article" date="2018" name="Nat. Biotechnol.">
        <title>A standardized bacterial taxonomy based on genome phylogeny substantially revises the tree of life.</title>
        <authorList>
            <person name="Parks D.H."/>
            <person name="Chuvochina M."/>
            <person name="Waite D.W."/>
            <person name="Rinke C."/>
            <person name="Skarshewski A."/>
            <person name="Chaumeil P.A."/>
            <person name="Hugenholtz P."/>
        </authorList>
    </citation>
    <scope>NUCLEOTIDE SEQUENCE [LARGE SCALE GENOMIC DNA]</scope>
    <source>
        <strain evidence="2">UBA9851</strain>
    </source>
</reference>
<organism evidence="2 3">
    <name type="scientific">Corynebacterium variabile</name>
    <dbReference type="NCBI Taxonomy" id="1727"/>
    <lineage>
        <taxon>Bacteria</taxon>
        <taxon>Bacillati</taxon>
        <taxon>Actinomycetota</taxon>
        <taxon>Actinomycetes</taxon>
        <taxon>Mycobacteriales</taxon>
        <taxon>Corynebacteriaceae</taxon>
        <taxon>Corynebacterium</taxon>
    </lineage>
</organism>
<dbReference type="Proteomes" id="UP000260925">
    <property type="component" value="Unassembled WGS sequence"/>
</dbReference>
<name>A0A3B9QTR3_9CORY</name>
<feature type="transmembrane region" description="Helical" evidence="1">
    <location>
        <begin position="146"/>
        <end position="170"/>
    </location>
</feature>
<dbReference type="AlphaFoldDB" id="A0A3B9QTR3"/>
<keyword evidence="1" id="KW-0812">Transmembrane</keyword>
<evidence type="ECO:0000313" key="3">
    <source>
        <dbReference type="Proteomes" id="UP000260925"/>
    </source>
</evidence>
<keyword evidence="1" id="KW-0472">Membrane</keyword>
<sequence>MNPLTGLNAAAERHQAARADRWRRRSAAVAASLPNWRTEARTRLLIRIYLGSLAFGLIIGVVQVFWRPALFAWLVFTVVMLVAWTMLRTVINTRDVAPDEEFDEYEQETIRNWQAIAYGWLVLLAIAVSAYMIILGTSGPDDLSNWIYTGGLFSVIGLLALSAMPTIAYATTFGPVPPEFLPENSNNRLYRH</sequence>
<dbReference type="EMBL" id="DMDD01000080">
    <property type="protein sequence ID" value="HAF72127.1"/>
    <property type="molecule type" value="Genomic_DNA"/>
</dbReference>
<comment type="caution">
    <text evidence="2">The sequence shown here is derived from an EMBL/GenBank/DDBJ whole genome shotgun (WGS) entry which is preliminary data.</text>
</comment>
<keyword evidence="1" id="KW-1133">Transmembrane helix</keyword>
<evidence type="ECO:0000256" key="1">
    <source>
        <dbReference type="SAM" id="Phobius"/>
    </source>
</evidence>
<feature type="transmembrane region" description="Helical" evidence="1">
    <location>
        <begin position="44"/>
        <end position="64"/>
    </location>
</feature>
<protein>
    <submittedName>
        <fullName evidence="2">Uncharacterized protein</fullName>
    </submittedName>
</protein>
<feature type="transmembrane region" description="Helical" evidence="1">
    <location>
        <begin position="70"/>
        <end position="87"/>
    </location>
</feature>
<feature type="transmembrane region" description="Helical" evidence="1">
    <location>
        <begin position="115"/>
        <end position="134"/>
    </location>
</feature>
<proteinExistence type="predicted"/>
<gene>
    <name evidence="2" type="ORF">DCL06_03600</name>
</gene>